<proteinExistence type="predicted"/>
<feature type="transmembrane region" description="Helical" evidence="1">
    <location>
        <begin position="151"/>
        <end position="171"/>
    </location>
</feature>
<evidence type="ECO:0000313" key="3">
    <source>
        <dbReference type="Proteomes" id="UP000032544"/>
    </source>
</evidence>
<keyword evidence="1" id="KW-0812">Transmembrane</keyword>
<name>A0A0D8JBE1_9BACT</name>
<evidence type="ECO:0000313" key="2">
    <source>
        <dbReference type="EMBL" id="KJF43836.1"/>
    </source>
</evidence>
<organism evidence="2 3">
    <name type="scientific">Draconibacterium sediminis</name>
    <dbReference type="NCBI Taxonomy" id="1544798"/>
    <lineage>
        <taxon>Bacteria</taxon>
        <taxon>Pseudomonadati</taxon>
        <taxon>Bacteroidota</taxon>
        <taxon>Bacteroidia</taxon>
        <taxon>Marinilabiliales</taxon>
        <taxon>Prolixibacteraceae</taxon>
        <taxon>Draconibacterium</taxon>
    </lineage>
</organism>
<keyword evidence="3" id="KW-1185">Reference proteome</keyword>
<evidence type="ECO:0000256" key="1">
    <source>
        <dbReference type="SAM" id="Phobius"/>
    </source>
</evidence>
<accession>A0A0D8JBE1</accession>
<reference evidence="2 3" key="1">
    <citation type="submission" date="2014-09" db="EMBL/GenBank/DDBJ databases">
        <title>Draft Genome Sequence of Draconibacterium sp. JN14CK-3.</title>
        <authorList>
            <person name="Dong C."/>
            <person name="Lai Q."/>
            <person name="Shao Z."/>
        </authorList>
    </citation>
    <scope>NUCLEOTIDE SEQUENCE [LARGE SCALE GENOMIC DNA]</scope>
    <source>
        <strain evidence="2 3">JN14CK-3</strain>
    </source>
</reference>
<dbReference type="EMBL" id="JRHC01000002">
    <property type="protein sequence ID" value="KJF43836.1"/>
    <property type="molecule type" value="Genomic_DNA"/>
</dbReference>
<dbReference type="Gene3D" id="1.25.40.10">
    <property type="entry name" value="Tetratricopeptide repeat domain"/>
    <property type="match status" value="1"/>
</dbReference>
<dbReference type="RefSeq" id="WP_045029851.1">
    <property type="nucleotide sequence ID" value="NZ_JRHC01000002.1"/>
</dbReference>
<keyword evidence="1" id="KW-0472">Membrane</keyword>
<keyword evidence="1" id="KW-1133">Transmembrane helix</keyword>
<sequence>MKCIEKIYDEFYEIDVENHFEIVKFYEKNQMILDNKSNFIDFEEFNEHILILTKYISGLENLGRYTKTIQYAEKNISLIENNIDKFNVPFSDFDTYWSTLTSKGRAHYNNKEYKTSIEIFEKLCEWDNENDYLKQWLEASKKGKRNSLNKYFYLTAFLFIFGELAFSDGFLSKEIKLIMLKVGFLFLLVALVNEYFWDKIIKWTKK</sequence>
<dbReference type="SUPFAM" id="SSF48452">
    <property type="entry name" value="TPR-like"/>
    <property type="match status" value="1"/>
</dbReference>
<dbReference type="AlphaFoldDB" id="A0A0D8JBE1"/>
<dbReference type="STRING" id="1544798.LH29_12245"/>
<dbReference type="Proteomes" id="UP000032544">
    <property type="component" value="Unassembled WGS sequence"/>
</dbReference>
<feature type="transmembrane region" description="Helical" evidence="1">
    <location>
        <begin position="177"/>
        <end position="197"/>
    </location>
</feature>
<gene>
    <name evidence="2" type="ORF">LH29_12245</name>
</gene>
<comment type="caution">
    <text evidence="2">The sequence shown here is derived from an EMBL/GenBank/DDBJ whole genome shotgun (WGS) entry which is preliminary data.</text>
</comment>
<dbReference type="InterPro" id="IPR011990">
    <property type="entry name" value="TPR-like_helical_dom_sf"/>
</dbReference>
<protein>
    <recommendedName>
        <fullName evidence="4">Tetratricopeptide repeat protein</fullName>
    </recommendedName>
</protein>
<evidence type="ECO:0008006" key="4">
    <source>
        <dbReference type="Google" id="ProtNLM"/>
    </source>
</evidence>